<dbReference type="SMART" id="SM00342">
    <property type="entry name" value="HTH_ARAC"/>
    <property type="match status" value="1"/>
</dbReference>
<keyword evidence="1" id="KW-0805">Transcription regulation</keyword>
<dbReference type="InterPro" id="IPR003313">
    <property type="entry name" value="AraC-bd"/>
</dbReference>
<dbReference type="Proteomes" id="UP001527882">
    <property type="component" value="Unassembled WGS sequence"/>
</dbReference>
<dbReference type="InterPro" id="IPR037923">
    <property type="entry name" value="HTH-like"/>
</dbReference>
<sequence>MLETYLNHIDEHIRFLHATKKVRNVDFHLHHGCEIYFLLQGDVHYFVEKTVYPLRFGDLILTNEHEIHKPSFSSESVYERITLEFPPTLALLYQTAEFQPLSCFYDRPKGERNKLSLSSKETSALLGLFLRYEQLQKNPSPGDAILKLSCFMELLVYINALFSMNKQPDTGLDLHHKLSPVLDYIERHLEEDLSLDRLEKLFYINKYYLIKLFKKYTGSTIHEYIVSKRISLAKKLLSEGCNVTEAYLQCGFNDYTSFLRMFKKKVGLLPKDYPEAVRSPRLAKQ</sequence>
<proteinExistence type="predicted"/>
<keyword evidence="3" id="KW-0804">Transcription</keyword>
<dbReference type="Gene3D" id="1.10.10.60">
    <property type="entry name" value="Homeodomain-like"/>
    <property type="match status" value="2"/>
</dbReference>
<keyword evidence="2" id="KW-0238">DNA-binding</keyword>
<accession>A0ABT4Q4V0</accession>
<evidence type="ECO:0000256" key="2">
    <source>
        <dbReference type="ARBA" id="ARBA00023125"/>
    </source>
</evidence>
<feature type="domain" description="HTH araC/xylS-type" evidence="4">
    <location>
        <begin position="179"/>
        <end position="276"/>
    </location>
</feature>
<evidence type="ECO:0000313" key="6">
    <source>
        <dbReference type="Proteomes" id="UP001527882"/>
    </source>
</evidence>
<dbReference type="RefSeq" id="WP_269880290.1">
    <property type="nucleotide sequence ID" value="NZ_JAQAGZ010000003.1"/>
</dbReference>
<dbReference type="Pfam" id="PF12833">
    <property type="entry name" value="HTH_18"/>
    <property type="match status" value="1"/>
</dbReference>
<dbReference type="SUPFAM" id="SSF46689">
    <property type="entry name" value="Homeodomain-like"/>
    <property type="match status" value="2"/>
</dbReference>
<keyword evidence="6" id="KW-1185">Reference proteome</keyword>
<name>A0ABT4Q4V0_9BACL</name>
<dbReference type="PANTHER" id="PTHR43280:SF34">
    <property type="entry name" value="ARAC-FAMILY TRANSCRIPTIONAL REGULATOR"/>
    <property type="match status" value="1"/>
</dbReference>
<dbReference type="InterPro" id="IPR014710">
    <property type="entry name" value="RmlC-like_jellyroll"/>
</dbReference>
<dbReference type="Gene3D" id="2.60.120.10">
    <property type="entry name" value="Jelly Rolls"/>
    <property type="match status" value="1"/>
</dbReference>
<dbReference type="Pfam" id="PF02311">
    <property type="entry name" value="AraC_binding"/>
    <property type="match status" value="1"/>
</dbReference>
<dbReference type="EMBL" id="JAQAGZ010000003">
    <property type="protein sequence ID" value="MCZ8511894.1"/>
    <property type="molecule type" value="Genomic_DNA"/>
</dbReference>
<dbReference type="PROSITE" id="PS01124">
    <property type="entry name" value="HTH_ARAC_FAMILY_2"/>
    <property type="match status" value="1"/>
</dbReference>
<dbReference type="PANTHER" id="PTHR43280">
    <property type="entry name" value="ARAC-FAMILY TRANSCRIPTIONAL REGULATOR"/>
    <property type="match status" value="1"/>
</dbReference>
<evidence type="ECO:0000259" key="4">
    <source>
        <dbReference type="PROSITE" id="PS01124"/>
    </source>
</evidence>
<dbReference type="InterPro" id="IPR018060">
    <property type="entry name" value="HTH_AraC"/>
</dbReference>
<dbReference type="InterPro" id="IPR009057">
    <property type="entry name" value="Homeodomain-like_sf"/>
</dbReference>
<evidence type="ECO:0000313" key="5">
    <source>
        <dbReference type="EMBL" id="MCZ8511894.1"/>
    </source>
</evidence>
<protein>
    <submittedName>
        <fullName evidence="5">AraC family transcriptional regulator</fullName>
    </submittedName>
</protein>
<dbReference type="SUPFAM" id="SSF51215">
    <property type="entry name" value="Regulatory protein AraC"/>
    <property type="match status" value="1"/>
</dbReference>
<evidence type="ECO:0000256" key="1">
    <source>
        <dbReference type="ARBA" id="ARBA00023015"/>
    </source>
</evidence>
<evidence type="ECO:0000256" key="3">
    <source>
        <dbReference type="ARBA" id="ARBA00023163"/>
    </source>
</evidence>
<reference evidence="5 6" key="1">
    <citation type="submission" date="2022-12" db="EMBL/GenBank/DDBJ databases">
        <title>Draft genome sequence of Paenibacillus sp. dW9.</title>
        <authorList>
            <person name="Choi E.-W."/>
            <person name="Kim D.-U."/>
        </authorList>
    </citation>
    <scope>NUCLEOTIDE SEQUENCE [LARGE SCALE GENOMIC DNA]</scope>
    <source>
        <strain evidence="6">dW9</strain>
    </source>
</reference>
<comment type="caution">
    <text evidence="5">The sequence shown here is derived from an EMBL/GenBank/DDBJ whole genome shotgun (WGS) entry which is preliminary data.</text>
</comment>
<gene>
    <name evidence="5" type="ORF">O9H85_05545</name>
</gene>
<organism evidence="5 6">
    <name type="scientific">Paenibacillus gyeongsangnamensis</name>
    <dbReference type="NCBI Taxonomy" id="3388067"/>
    <lineage>
        <taxon>Bacteria</taxon>
        <taxon>Bacillati</taxon>
        <taxon>Bacillota</taxon>
        <taxon>Bacilli</taxon>
        <taxon>Bacillales</taxon>
        <taxon>Paenibacillaceae</taxon>
        <taxon>Paenibacillus</taxon>
    </lineage>
</organism>